<protein>
    <recommendedName>
        <fullName evidence="4">Type 4 fimbrial biogenesis protein PilX N-terminal domain-containing protein</fullName>
    </recommendedName>
</protein>
<dbReference type="STRING" id="1802126.A3B25_00275"/>
<sequence length="177" mass="19453">MKTVLTKRKGQSLVETIVALSVLVVGFMGLITLLSRSFAISNFVSENYVATYLAAEGIEVVRDLIEHNYRAGGLIAWNEGLIGKCPCEVEWSNTYLSPELGGTLFLDIATGLYDYDSRGVSTKFTRTIYIDSSLGPDRLRITSAVKWDSSGGITGVPIHSEVNLEDHFFDPYPNPNP</sequence>
<keyword evidence="1" id="KW-1133">Transmembrane helix</keyword>
<name>A0A1G2GRV9_9BACT</name>
<feature type="transmembrane region" description="Helical" evidence="1">
    <location>
        <begin position="12"/>
        <end position="34"/>
    </location>
</feature>
<gene>
    <name evidence="2" type="ORF">A3B25_00275</name>
</gene>
<evidence type="ECO:0008006" key="4">
    <source>
        <dbReference type="Google" id="ProtNLM"/>
    </source>
</evidence>
<evidence type="ECO:0000313" key="3">
    <source>
        <dbReference type="Proteomes" id="UP000179106"/>
    </source>
</evidence>
<evidence type="ECO:0000313" key="2">
    <source>
        <dbReference type="EMBL" id="OGZ52955.1"/>
    </source>
</evidence>
<keyword evidence="1" id="KW-0812">Transmembrane</keyword>
<keyword evidence="1" id="KW-0472">Membrane</keyword>
<organism evidence="2 3">
    <name type="scientific">Candidatus Ryanbacteria bacterium RIFCSPLOWO2_01_FULL_48_26</name>
    <dbReference type="NCBI Taxonomy" id="1802126"/>
    <lineage>
        <taxon>Bacteria</taxon>
        <taxon>Candidatus Ryaniibacteriota</taxon>
    </lineage>
</organism>
<dbReference type="EMBL" id="MHNW01000036">
    <property type="protein sequence ID" value="OGZ52955.1"/>
    <property type="molecule type" value="Genomic_DNA"/>
</dbReference>
<dbReference type="AlphaFoldDB" id="A0A1G2GRV9"/>
<dbReference type="Proteomes" id="UP000179106">
    <property type="component" value="Unassembled WGS sequence"/>
</dbReference>
<reference evidence="2 3" key="1">
    <citation type="journal article" date="2016" name="Nat. Commun.">
        <title>Thousands of microbial genomes shed light on interconnected biogeochemical processes in an aquifer system.</title>
        <authorList>
            <person name="Anantharaman K."/>
            <person name="Brown C.T."/>
            <person name="Hug L.A."/>
            <person name="Sharon I."/>
            <person name="Castelle C.J."/>
            <person name="Probst A.J."/>
            <person name="Thomas B.C."/>
            <person name="Singh A."/>
            <person name="Wilkins M.J."/>
            <person name="Karaoz U."/>
            <person name="Brodie E.L."/>
            <person name="Williams K.H."/>
            <person name="Hubbard S.S."/>
            <person name="Banfield J.F."/>
        </authorList>
    </citation>
    <scope>NUCLEOTIDE SEQUENCE [LARGE SCALE GENOMIC DNA]</scope>
</reference>
<evidence type="ECO:0000256" key="1">
    <source>
        <dbReference type="SAM" id="Phobius"/>
    </source>
</evidence>
<accession>A0A1G2GRV9</accession>
<comment type="caution">
    <text evidence="2">The sequence shown here is derived from an EMBL/GenBank/DDBJ whole genome shotgun (WGS) entry which is preliminary data.</text>
</comment>
<proteinExistence type="predicted"/>